<dbReference type="PANTHER" id="PTHR30336:SF4">
    <property type="entry name" value="ENVELOPE BIOGENESIS FACTOR ELYC"/>
    <property type="match status" value="1"/>
</dbReference>
<feature type="domain" description="DUF218" evidence="1">
    <location>
        <begin position="11"/>
        <end position="126"/>
    </location>
</feature>
<dbReference type="GO" id="GO:0043164">
    <property type="term" value="P:Gram-negative-bacterium-type cell wall biogenesis"/>
    <property type="evidence" value="ECO:0007669"/>
    <property type="project" value="TreeGrafter"/>
</dbReference>
<dbReference type="EMBL" id="PJNI01000008">
    <property type="protein sequence ID" value="PKR80817.1"/>
    <property type="molecule type" value="Genomic_DNA"/>
</dbReference>
<dbReference type="InterPro" id="IPR014729">
    <property type="entry name" value="Rossmann-like_a/b/a_fold"/>
</dbReference>
<dbReference type="InterPro" id="IPR003848">
    <property type="entry name" value="DUF218"/>
</dbReference>
<dbReference type="Proteomes" id="UP000236654">
    <property type="component" value="Unassembled WGS sequence"/>
</dbReference>
<sequence length="134" mass="15572">MIGHHGDVIDKGLDEAVQLKEKLIEFGIPETDILIETKSRNTNENAKYTTELLQQSYPHFNSFILVTSARHMRRAKASFENYGLKVTPFSTDQYTAENRFYTWDEFIIPSADTFNEWFGLLKEIVGYAWHSIAY</sequence>
<dbReference type="OrthoDB" id="9782395at2"/>
<evidence type="ECO:0000313" key="3">
    <source>
        <dbReference type="Proteomes" id="UP000236654"/>
    </source>
</evidence>
<reference evidence="2 3" key="1">
    <citation type="submission" date="2017-12" db="EMBL/GenBank/DDBJ databases">
        <title>The draft genome sequence of Brumimicrobium saltpan LHR20.</title>
        <authorList>
            <person name="Do Z.-J."/>
            <person name="Luo H.-R."/>
        </authorList>
    </citation>
    <scope>NUCLEOTIDE SEQUENCE [LARGE SCALE GENOMIC DNA]</scope>
    <source>
        <strain evidence="2 3">LHR20</strain>
    </source>
</reference>
<gene>
    <name evidence="2" type="ORF">CW751_08600</name>
</gene>
<organism evidence="2 3">
    <name type="scientific">Brumimicrobium salinarum</name>
    <dbReference type="NCBI Taxonomy" id="2058658"/>
    <lineage>
        <taxon>Bacteria</taxon>
        <taxon>Pseudomonadati</taxon>
        <taxon>Bacteroidota</taxon>
        <taxon>Flavobacteriia</taxon>
        <taxon>Flavobacteriales</taxon>
        <taxon>Crocinitomicaceae</taxon>
        <taxon>Brumimicrobium</taxon>
    </lineage>
</organism>
<accession>A0A2I0R2M4</accession>
<keyword evidence="3" id="KW-1185">Reference proteome</keyword>
<dbReference type="GO" id="GO:0000270">
    <property type="term" value="P:peptidoglycan metabolic process"/>
    <property type="evidence" value="ECO:0007669"/>
    <property type="project" value="TreeGrafter"/>
</dbReference>
<dbReference type="Pfam" id="PF02698">
    <property type="entry name" value="DUF218"/>
    <property type="match status" value="1"/>
</dbReference>
<dbReference type="InterPro" id="IPR051599">
    <property type="entry name" value="Cell_Envelope_Assoc"/>
</dbReference>
<name>A0A2I0R2M4_9FLAO</name>
<dbReference type="PANTHER" id="PTHR30336">
    <property type="entry name" value="INNER MEMBRANE PROTEIN, PROBABLE PERMEASE"/>
    <property type="match status" value="1"/>
</dbReference>
<evidence type="ECO:0000259" key="1">
    <source>
        <dbReference type="Pfam" id="PF02698"/>
    </source>
</evidence>
<comment type="caution">
    <text evidence="2">The sequence shown here is derived from an EMBL/GenBank/DDBJ whole genome shotgun (WGS) entry which is preliminary data.</text>
</comment>
<protein>
    <recommendedName>
        <fullName evidence="1">DUF218 domain-containing protein</fullName>
    </recommendedName>
</protein>
<dbReference type="AlphaFoldDB" id="A0A2I0R2M4"/>
<evidence type="ECO:0000313" key="2">
    <source>
        <dbReference type="EMBL" id="PKR80817.1"/>
    </source>
</evidence>
<dbReference type="GO" id="GO:0005886">
    <property type="term" value="C:plasma membrane"/>
    <property type="evidence" value="ECO:0007669"/>
    <property type="project" value="TreeGrafter"/>
</dbReference>
<proteinExistence type="predicted"/>
<dbReference type="CDD" id="cd06259">
    <property type="entry name" value="YdcF-like"/>
    <property type="match status" value="1"/>
</dbReference>
<dbReference type="Gene3D" id="3.40.50.620">
    <property type="entry name" value="HUPs"/>
    <property type="match status" value="1"/>
</dbReference>